<reference evidence="6 7" key="1">
    <citation type="submission" date="2017-07" db="EMBL/GenBank/DDBJ databases">
        <title>Genomes of Fischerella (Mastigocladus) sp. strains.</title>
        <authorList>
            <person name="Miller S.R."/>
        </authorList>
    </citation>
    <scope>NUCLEOTIDE SEQUENCE [LARGE SCALE GENOMIC DNA]</scope>
    <source>
        <strain evidence="6 7">CCMEE 5318</strain>
    </source>
</reference>
<dbReference type="GO" id="GO:0016887">
    <property type="term" value="F:ATP hydrolysis activity"/>
    <property type="evidence" value="ECO:0007669"/>
    <property type="project" value="InterPro"/>
</dbReference>
<dbReference type="Gene3D" id="1.10.8.60">
    <property type="match status" value="1"/>
</dbReference>
<keyword evidence="1" id="KW-0547">Nucleotide-binding</keyword>
<feature type="domain" description="AAA+ ATPase" evidence="5">
    <location>
        <begin position="283"/>
        <end position="415"/>
    </location>
</feature>
<evidence type="ECO:0000313" key="6">
    <source>
        <dbReference type="EMBL" id="PMB27587.1"/>
    </source>
</evidence>
<dbReference type="InterPro" id="IPR003959">
    <property type="entry name" value="ATPase_AAA_core"/>
</dbReference>
<sequence length="547" mass="60892">MQLSKLDLLFKAGTPIVNVSTPLCERITVLELIYQEIAVNKNIPLYVWNAGWGCFKKFKADSQNNQFYPINLKELQVINDGIFAAFDCLLSYDGEGVFIFENLPSLIKETLPGYFGISSRIISQVINTFYELSKCELAKYVVLMTTDNTELPQSLCDLIPTLSTPLPSFEEIASSIQIFLTKYIGKLPRELEISSLVHATSGLTIEEIRTGCALAFHSAHQIDTQTLASHLLSYKISRFLAFNLNFIPSPNVPDFGGLDLLKDFIKKAKLDFSGQARDANIPLPKGVLLVGPPGTGKTLAANVSARELGFPLISIDTGAVAAGGATYLKRLLTRVEACAPVVLYFDEFDKLFAANSVTGEDNTNNKQILGTLLTWLQDKHSPVFVVATLNRLDALPPELTRVGRFDEIFYVGFPQAIERKEILTLHLARFDQRYCNGGNPLTSKEWRVILNKTVNCTGAELARMVEKAARCQFHQGREILIGLAELLEQREAMVPLYVRDTDRILAIENRARYFAQPSSSPDHSEYAPAITTFWGNSQNHSSSNFFD</sequence>
<dbReference type="AlphaFoldDB" id="A0A2N6LPE4"/>
<dbReference type="InterPro" id="IPR027417">
    <property type="entry name" value="P-loop_NTPase"/>
</dbReference>
<proteinExistence type="inferred from homology"/>
<dbReference type="Gene3D" id="3.40.50.300">
    <property type="entry name" value="P-loop containing nucleotide triphosphate hydrolases"/>
    <property type="match status" value="1"/>
</dbReference>
<accession>A0A2N6LPE4</accession>
<dbReference type="PANTHER" id="PTHR42960:SF1">
    <property type="entry name" value="YCF46 PROTEIN"/>
    <property type="match status" value="1"/>
</dbReference>
<evidence type="ECO:0000313" key="7">
    <source>
        <dbReference type="Proteomes" id="UP000235081"/>
    </source>
</evidence>
<evidence type="ECO:0000256" key="1">
    <source>
        <dbReference type="ARBA" id="ARBA00022741"/>
    </source>
</evidence>
<dbReference type="PANTHER" id="PTHR42960">
    <property type="entry name" value="YCF46 PROTEIN"/>
    <property type="match status" value="1"/>
</dbReference>
<dbReference type="SMART" id="SM00382">
    <property type="entry name" value="AAA"/>
    <property type="match status" value="1"/>
</dbReference>
<dbReference type="Pfam" id="PF00004">
    <property type="entry name" value="AAA"/>
    <property type="match status" value="1"/>
</dbReference>
<protein>
    <recommendedName>
        <fullName evidence="4">Uncharacterized AAA domain-containing protein ycf46</fullName>
    </recommendedName>
</protein>
<evidence type="ECO:0000256" key="3">
    <source>
        <dbReference type="ARBA" id="ARBA00038088"/>
    </source>
</evidence>
<dbReference type="RefSeq" id="WP_102180113.1">
    <property type="nucleotide sequence ID" value="NZ_NMQE01000028.1"/>
</dbReference>
<comment type="caution">
    <text evidence="6">The sequence shown here is derived from an EMBL/GenBank/DDBJ whole genome shotgun (WGS) entry which is preliminary data.</text>
</comment>
<evidence type="ECO:0000259" key="5">
    <source>
        <dbReference type="SMART" id="SM00382"/>
    </source>
</evidence>
<keyword evidence="2" id="KW-0067">ATP-binding</keyword>
<dbReference type="SUPFAM" id="SSF52540">
    <property type="entry name" value="P-loop containing nucleoside triphosphate hydrolases"/>
    <property type="match status" value="1"/>
</dbReference>
<comment type="similarity">
    <text evidence="3">Belongs to the AAA ATPase family. Highly divergent.</text>
</comment>
<dbReference type="InterPro" id="IPR003593">
    <property type="entry name" value="AAA+_ATPase"/>
</dbReference>
<gene>
    <name evidence="6" type="ORF">CEN46_01200</name>
</gene>
<organism evidence="6 7">
    <name type="scientific">Fischerella thermalis CCMEE 5318</name>
    <dbReference type="NCBI Taxonomy" id="2019666"/>
    <lineage>
        <taxon>Bacteria</taxon>
        <taxon>Bacillati</taxon>
        <taxon>Cyanobacteriota</taxon>
        <taxon>Cyanophyceae</taxon>
        <taxon>Nostocales</taxon>
        <taxon>Hapalosiphonaceae</taxon>
        <taxon>Fischerella</taxon>
    </lineage>
</organism>
<dbReference type="InterPro" id="IPR052381">
    <property type="entry name" value="AAA_domain_protein"/>
</dbReference>
<name>A0A2N6LPE4_9CYAN</name>
<dbReference type="GO" id="GO:0005524">
    <property type="term" value="F:ATP binding"/>
    <property type="evidence" value="ECO:0007669"/>
    <property type="project" value="UniProtKB-KW"/>
</dbReference>
<evidence type="ECO:0000256" key="2">
    <source>
        <dbReference type="ARBA" id="ARBA00022840"/>
    </source>
</evidence>
<evidence type="ECO:0000256" key="4">
    <source>
        <dbReference type="ARBA" id="ARBA00040480"/>
    </source>
</evidence>
<dbReference type="Proteomes" id="UP000235081">
    <property type="component" value="Unassembled WGS sequence"/>
</dbReference>
<dbReference type="EMBL" id="NMQE01000028">
    <property type="protein sequence ID" value="PMB27587.1"/>
    <property type="molecule type" value="Genomic_DNA"/>
</dbReference>